<evidence type="ECO:0000313" key="2">
    <source>
        <dbReference type="EMBL" id="AUB85555.1"/>
    </source>
</evidence>
<geneLocation type="plasmid" evidence="3">
    <name>pts485</name>
</geneLocation>
<dbReference type="KEGG" id="tsy:THSYN_32095"/>
<keyword evidence="2" id="KW-0614">Plasmid</keyword>
<protein>
    <recommendedName>
        <fullName evidence="1">DUF6915 domain-containing protein</fullName>
    </recommendedName>
</protein>
<dbReference type="EMBL" id="CP020372">
    <property type="protein sequence ID" value="AUB85555.1"/>
    <property type="molecule type" value="Genomic_DNA"/>
</dbReference>
<dbReference type="InterPro" id="IPR054061">
    <property type="entry name" value="DUF6915"/>
</dbReference>
<reference evidence="2 3" key="1">
    <citation type="submission" date="2017-03" db="EMBL/GenBank/DDBJ databases">
        <title>Complete genome sequence of Candidatus 'Thiodictyon syntrophicum' sp. nov. strain Cad16T, a photolithoautotroph purple sulfur bacterium isolated from an alpine meromictic lake.</title>
        <authorList>
            <person name="Luedin S.M."/>
            <person name="Pothier J.F."/>
            <person name="Danza F."/>
            <person name="Storelli N."/>
            <person name="Wittwer M."/>
            <person name="Tonolla M."/>
        </authorList>
    </citation>
    <scope>NUCLEOTIDE SEQUENCE [LARGE SCALE GENOMIC DNA]</scope>
    <source>
        <strain evidence="2 3">Cad16T</strain>
        <plasmid evidence="3">Plasmid pts485</plasmid>
    </source>
</reference>
<dbReference type="Pfam" id="PF21866">
    <property type="entry name" value="DUF6915"/>
    <property type="match status" value="1"/>
</dbReference>
<dbReference type="AlphaFoldDB" id="A0A2K8UJ51"/>
<evidence type="ECO:0000259" key="1">
    <source>
        <dbReference type="Pfam" id="PF21866"/>
    </source>
</evidence>
<dbReference type="RefSeq" id="WP_100923176.1">
    <property type="nucleotide sequence ID" value="NZ_CP020372.1"/>
</dbReference>
<evidence type="ECO:0000313" key="3">
    <source>
        <dbReference type="Proteomes" id="UP000232638"/>
    </source>
</evidence>
<dbReference type="OrthoDB" id="5459421at2"/>
<organism evidence="2 3">
    <name type="scientific">Candidatus Thiodictyon syntrophicum</name>
    <dbReference type="NCBI Taxonomy" id="1166950"/>
    <lineage>
        <taxon>Bacteria</taxon>
        <taxon>Pseudomonadati</taxon>
        <taxon>Pseudomonadota</taxon>
        <taxon>Gammaproteobacteria</taxon>
        <taxon>Chromatiales</taxon>
        <taxon>Chromatiaceae</taxon>
        <taxon>Thiodictyon</taxon>
    </lineage>
</organism>
<accession>A0A2K8UJ51</accession>
<gene>
    <name evidence="2" type="ORF">THSYN_32095</name>
</gene>
<name>A0A2K8UJ51_9GAMM</name>
<feature type="domain" description="DUF6915" evidence="1">
    <location>
        <begin position="5"/>
        <end position="69"/>
    </location>
</feature>
<proteinExistence type="predicted"/>
<keyword evidence="3" id="KW-1185">Reference proteome</keyword>
<dbReference type="Proteomes" id="UP000232638">
    <property type="component" value="Plasmid pTs485"/>
</dbReference>
<sequence length="96" mass="11433">MSKFEDHCKESIELFGRPYELVHQWLDALHGTERYRMRHRRVRHHEAGIKEATRIFGEEVGVVARQHIISDLKEEGWTENDHFPVDELDYVAMGLF</sequence>